<evidence type="ECO:0000256" key="11">
    <source>
        <dbReference type="RuleBase" id="RU000485"/>
    </source>
</evidence>
<organism evidence="13 14">
    <name type="scientific">candidate division WS6 bacterium OLB20</name>
    <dbReference type="NCBI Taxonomy" id="1617426"/>
    <lineage>
        <taxon>Bacteria</taxon>
        <taxon>Candidatus Dojkabacteria</taxon>
    </lineage>
</organism>
<dbReference type="Gene3D" id="1.20.5.320">
    <property type="entry name" value="6-Phosphogluconate Dehydrogenase, domain 3"/>
    <property type="match status" value="1"/>
</dbReference>
<dbReference type="Proteomes" id="UP000070457">
    <property type="component" value="Unassembled WGS sequence"/>
</dbReference>
<dbReference type="EMBL" id="JYNZ01000005">
    <property type="protein sequence ID" value="KXK26057.1"/>
    <property type="molecule type" value="Genomic_DNA"/>
</dbReference>
<comment type="subunit">
    <text evidence="2 7">Homodimer.</text>
</comment>
<dbReference type="InterPro" id="IPR006183">
    <property type="entry name" value="Pgluconate_DH"/>
</dbReference>
<dbReference type="Pfam" id="PF03446">
    <property type="entry name" value="NAD_binding_2"/>
    <property type="match status" value="1"/>
</dbReference>
<dbReference type="InterPro" id="IPR006115">
    <property type="entry name" value="6PGDH_NADP-bd"/>
</dbReference>
<dbReference type="SUPFAM" id="SSF48179">
    <property type="entry name" value="6-phosphogluconate dehydrogenase C-terminal domain-like"/>
    <property type="match status" value="1"/>
</dbReference>
<evidence type="ECO:0000259" key="12">
    <source>
        <dbReference type="SMART" id="SM01350"/>
    </source>
</evidence>
<evidence type="ECO:0000256" key="10">
    <source>
        <dbReference type="PIRSR" id="PIRSR000109-3"/>
    </source>
</evidence>
<evidence type="ECO:0000256" key="4">
    <source>
        <dbReference type="ARBA" id="ARBA00023002"/>
    </source>
</evidence>
<dbReference type="InterPro" id="IPR008927">
    <property type="entry name" value="6-PGluconate_DH-like_C_sf"/>
</dbReference>
<dbReference type="GO" id="GO:0004616">
    <property type="term" value="F:phosphogluconate dehydrogenase (decarboxylating) activity"/>
    <property type="evidence" value="ECO:0007669"/>
    <property type="project" value="UniProtKB-EC"/>
</dbReference>
<feature type="binding site" evidence="10">
    <location>
        <begin position="33"/>
        <end position="35"/>
    </location>
    <ligand>
        <name>NADP(+)</name>
        <dbReference type="ChEBI" id="CHEBI:58349"/>
    </ligand>
</feature>
<dbReference type="InterPro" id="IPR013328">
    <property type="entry name" value="6PGD_dom2"/>
</dbReference>
<dbReference type="PROSITE" id="PS00461">
    <property type="entry name" value="6PGD"/>
    <property type="match status" value="1"/>
</dbReference>
<proteinExistence type="inferred from homology"/>
<sequence>MKQSSIGLTGLAVMGQNLARNIASKGFSIVVHNRTATVTADFITKYGTELLTAAGTLEEFVAAIERPRKILLMVKAGEPVDDVIAQLVPLLEAGDLIVDCGNSNYRDTIRRTLELAEHGILFSGTGVSGGEEGALNGPSIMPGGTAETWEMLSPVFTRIAAKDFSGGACVTHIGPDGAGHYVKMVHNGIEYAVMQAIAEIYWLMHTLYNKSAAGIADVFAAYNEGSLASYLIEITAEVLRKKDDLTGGYLIDSILDKAGQKGTGAWTVIDALERGTTLTVIAEAVFARTLSAQKDLRMSLDGFIDVTAPDLPDFETFTAMAESALINAMYVSYTQGYELIRTAAAEHNWQIDLSEISRIWQGGCIIRARLLETLTDAFKTNSNTMLLDIDALRTTIIEHTPALRAVAVLALSAGIHVPVLTSSLLYLDGVSSGRLSANMIQGLRDYFGAHTYERSDREGTFHTVWSE</sequence>
<feature type="binding site" description="in other chain" evidence="9">
    <location>
        <position position="288"/>
    </location>
    <ligand>
        <name>substrate</name>
        <note>ligand shared between dimeric partners</note>
    </ligand>
</feature>
<dbReference type="STRING" id="1617426.TR69_WS6001001351"/>
<comment type="similarity">
    <text evidence="1 7 11">Belongs to the 6-phosphogluconate dehydrogenase family.</text>
</comment>
<keyword evidence="3 7" id="KW-0521">NADP</keyword>
<feature type="binding site" evidence="10">
    <location>
        <begin position="10"/>
        <end position="15"/>
    </location>
    <ligand>
        <name>NADP(+)</name>
        <dbReference type="ChEBI" id="CHEBI:58349"/>
    </ligand>
</feature>
<dbReference type="InterPro" id="IPR006184">
    <property type="entry name" value="6PGdom_BS"/>
</dbReference>
<feature type="active site" description="Proton donor" evidence="8">
    <location>
        <position position="190"/>
    </location>
</feature>
<feature type="binding site" evidence="10">
    <location>
        <position position="102"/>
    </location>
    <ligand>
        <name>NADP(+)</name>
        <dbReference type="ChEBI" id="CHEBI:58349"/>
    </ligand>
</feature>
<comment type="caution">
    <text evidence="13">The sequence shown here is derived from an EMBL/GenBank/DDBJ whole genome shotgun (WGS) entry which is preliminary data.</text>
</comment>
<feature type="binding site" description="in other chain" evidence="9">
    <location>
        <begin position="128"/>
        <end position="130"/>
    </location>
    <ligand>
        <name>substrate</name>
        <note>ligand shared between dimeric partners</note>
    </ligand>
</feature>
<evidence type="ECO:0000256" key="5">
    <source>
        <dbReference type="ARBA" id="ARBA00023064"/>
    </source>
</evidence>
<dbReference type="InterPro" id="IPR006113">
    <property type="entry name" value="6PGDH_Gnd/GntZ"/>
</dbReference>
<dbReference type="Gene3D" id="3.40.50.720">
    <property type="entry name" value="NAD(P)-binding Rossmann-like Domain"/>
    <property type="match status" value="1"/>
</dbReference>
<feature type="binding site" evidence="9">
    <location>
        <position position="450"/>
    </location>
    <ligand>
        <name>substrate</name>
        <note>ligand shared between dimeric partners</note>
    </ligand>
</feature>
<dbReference type="Gene3D" id="1.10.1040.10">
    <property type="entry name" value="N-(1-d-carboxylethyl)-l-norvaline Dehydrogenase, domain 2"/>
    <property type="match status" value="1"/>
</dbReference>
<dbReference type="GO" id="GO:0019521">
    <property type="term" value="P:D-gluconate metabolic process"/>
    <property type="evidence" value="ECO:0007669"/>
    <property type="project" value="UniProtKB-KW"/>
</dbReference>
<evidence type="ECO:0000313" key="14">
    <source>
        <dbReference type="Proteomes" id="UP000070457"/>
    </source>
</evidence>
<feature type="binding site" evidence="9">
    <location>
        <position position="444"/>
    </location>
    <ligand>
        <name>substrate</name>
        <note>ligand shared between dimeric partners</note>
    </ligand>
</feature>
<feature type="binding site" description="in other chain" evidence="9">
    <location>
        <position position="102"/>
    </location>
    <ligand>
        <name>substrate</name>
        <note>ligand shared between dimeric partners</note>
    </ligand>
</feature>
<dbReference type="GO" id="GO:0050661">
    <property type="term" value="F:NADP binding"/>
    <property type="evidence" value="ECO:0007669"/>
    <property type="project" value="InterPro"/>
</dbReference>
<protein>
    <recommendedName>
        <fullName evidence="7 11">6-phosphogluconate dehydrogenase, decarboxylating</fullName>
        <ecNumber evidence="7 11">1.1.1.44</ecNumber>
    </recommendedName>
</protein>
<dbReference type="InterPro" id="IPR036291">
    <property type="entry name" value="NAD(P)-bd_dom_sf"/>
</dbReference>
<reference evidence="13 14" key="1">
    <citation type="submission" date="2015-02" db="EMBL/GenBank/DDBJ databases">
        <title>Improved understanding of the partial-nitritation anammox process through 23 genomes representing the majority of the microbial community.</title>
        <authorList>
            <person name="Speth D.R."/>
            <person name="In T Zandt M."/>
            <person name="Guerrero Cruz S."/>
            <person name="Jetten M.S."/>
            <person name="Dutilh B.E."/>
        </authorList>
    </citation>
    <scope>NUCLEOTIDE SEQUENCE [LARGE SCALE GENOMIC DNA]</scope>
    <source>
        <strain evidence="13">OLB20</strain>
    </source>
</reference>
<evidence type="ECO:0000256" key="9">
    <source>
        <dbReference type="PIRSR" id="PIRSR000109-2"/>
    </source>
</evidence>
<evidence type="ECO:0000256" key="6">
    <source>
        <dbReference type="ARBA" id="ARBA00023126"/>
    </source>
</evidence>
<dbReference type="PATRIC" id="fig|1617426.3.peg.1333"/>
<comment type="pathway">
    <text evidence="7 11">Carbohydrate degradation; pentose phosphate pathway; D-ribulose 5-phosphate from D-glucose 6-phosphate (oxidative stage): step 3/3.</text>
</comment>
<dbReference type="AlphaFoldDB" id="A0A136LWR3"/>
<keyword evidence="5 11" id="KW-0311">Gluconate utilization</keyword>
<keyword evidence="4 7" id="KW-0560">Oxidoreductase</keyword>
<feature type="binding site" description="in other chain" evidence="9">
    <location>
        <begin position="186"/>
        <end position="187"/>
    </location>
    <ligand>
        <name>substrate</name>
        <note>ligand shared between dimeric partners</note>
    </ligand>
</feature>
<dbReference type="PANTHER" id="PTHR11811">
    <property type="entry name" value="6-PHOSPHOGLUCONATE DEHYDROGENASE"/>
    <property type="match status" value="1"/>
</dbReference>
<dbReference type="FunFam" id="3.40.50.720:FF:000007">
    <property type="entry name" value="6-phosphogluconate dehydrogenase, decarboxylating"/>
    <property type="match status" value="1"/>
</dbReference>
<feature type="domain" description="6-phosphogluconate dehydrogenase C-terminal" evidence="12">
    <location>
        <begin position="179"/>
        <end position="466"/>
    </location>
</feature>
<dbReference type="SMART" id="SM01350">
    <property type="entry name" value="6PGD"/>
    <property type="match status" value="1"/>
</dbReference>
<evidence type="ECO:0000256" key="8">
    <source>
        <dbReference type="PIRSR" id="PIRSR000109-1"/>
    </source>
</evidence>
<feature type="binding site" description="in other chain" evidence="9">
    <location>
        <position position="261"/>
    </location>
    <ligand>
        <name>substrate</name>
        <note>ligand shared between dimeric partners</note>
    </ligand>
</feature>
<dbReference type="PRINTS" id="PR00076">
    <property type="entry name" value="6PGDHDRGNASE"/>
</dbReference>
<dbReference type="Pfam" id="PF00393">
    <property type="entry name" value="6PGD"/>
    <property type="match status" value="1"/>
</dbReference>
<feature type="binding site" evidence="10">
    <location>
        <begin position="74"/>
        <end position="76"/>
    </location>
    <ligand>
        <name>NADP(+)</name>
        <dbReference type="ChEBI" id="CHEBI:58349"/>
    </ligand>
</feature>
<dbReference type="PIRSF" id="PIRSF000109">
    <property type="entry name" value="6PGD"/>
    <property type="match status" value="1"/>
</dbReference>
<dbReference type="NCBIfam" id="NF006765">
    <property type="entry name" value="PRK09287.1"/>
    <property type="match status" value="1"/>
</dbReference>
<accession>A0A136LWR3</accession>
<keyword evidence="6 7" id="KW-0570">Pentose shunt</keyword>
<evidence type="ECO:0000313" key="13">
    <source>
        <dbReference type="EMBL" id="KXK26057.1"/>
    </source>
</evidence>
<evidence type="ECO:0000256" key="3">
    <source>
        <dbReference type="ARBA" id="ARBA00022857"/>
    </source>
</evidence>
<evidence type="ECO:0000256" key="2">
    <source>
        <dbReference type="ARBA" id="ARBA00011738"/>
    </source>
</evidence>
<gene>
    <name evidence="13" type="primary">gndA</name>
    <name evidence="13" type="ORF">TR69_WS6001001351</name>
</gene>
<dbReference type="GO" id="GO:0006098">
    <property type="term" value="P:pentose-phosphate shunt"/>
    <property type="evidence" value="ECO:0007669"/>
    <property type="project" value="UniProtKB-UniPathway"/>
</dbReference>
<comment type="function">
    <text evidence="7">Catalyzes the oxidative decarboxylation of 6-phosphogluconate to ribulose 5-phosphate and CO(2), with concomitant reduction of NADP to NADPH.</text>
</comment>
<evidence type="ECO:0000256" key="1">
    <source>
        <dbReference type="ARBA" id="ARBA00008419"/>
    </source>
</evidence>
<dbReference type="SUPFAM" id="SSF51735">
    <property type="entry name" value="NAD(P)-binding Rossmann-fold domains"/>
    <property type="match status" value="1"/>
</dbReference>
<comment type="catalytic activity">
    <reaction evidence="7 11">
        <text>6-phospho-D-gluconate + NADP(+) = D-ribulose 5-phosphate + CO2 + NADPH</text>
        <dbReference type="Rhea" id="RHEA:10116"/>
        <dbReference type="ChEBI" id="CHEBI:16526"/>
        <dbReference type="ChEBI" id="CHEBI:57783"/>
        <dbReference type="ChEBI" id="CHEBI:58121"/>
        <dbReference type="ChEBI" id="CHEBI:58349"/>
        <dbReference type="ChEBI" id="CHEBI:58759"/>
        <dbReference type="EC" id="1.1.1.44"/>
    </reaction>
</comment>
<feature type="active site" description="Proton acceptor" evidence="8">
    <location>
        <position position="183"/>
    </location>
</feature>
<name>A0A136LWR3_9BACT</name>
<dbReference type="NCBIfam" id="TIGR00873">
    <property type="entry name" value="gnd"/>
    <property type="match status" value="1"/>
</dbReference>
<dbReference type="InterPro" id="IPR006114">
    <property type="entry name" value="6PGDH_C"/>
</dbReference>
<feature type="binding site" description="in other chain" evidence="9">
    <location>
        <position position="191"/>
    </location>
    <ligand>
        <name>substrate</name>
        <note>ligand shared between dimeric partners</note>
    </ligand>
</feature>
<dbReference type="EC" id="1.1.1.44" evidence="7 11"/>
<evidence type="ECO:0000256" key="7">
    <source>
        <dbReference type="PIRNR" id="PIRNR000109"/>
    </source>
</evidence>
<dbReference type="FunFam" id="1.10.1040.10:FF:000032">
    <property type="entry name" value="6-phosphogluconate dehydrogenase, decarboxylating"/>
    <property type="match status" value="1"/>
</dbReference>
<dbReference type="UniPathway" id="UPA00115">
    <property type="reaction ID" value="UER00410"/>
</dbReference>